<dbReference type="EMBL" id="CP132191">
    <property type="protein sequence ID" value="WLP85659.1"/>
    <property type="molecule type" value="Genomic_DNA"/>
</dbReference>
<evidence type="ECO:0008006" key="5">
    <source>
        <dbReference type="Google" id="ProtNLM"/>
    </source>
</evidence>
<reference evidence="3" key="1">
    <citation type="submission" date="2023-08" db="EMBL/GenBank/DDBJ databases">
        <title>Complete genome sequence of Mycoplasma seminis 2200.</title>
        <authorList>
            <person name="Spergser J."/>
        </authorList>
    </citation>
    <scope>NUCLEOTIDE SEQUENCE [LARGE SCALE GENOMIC DNA]</scope>
    <source>
        <strain evidence="3">2200</strain>
    </source>
</reference>
<evidence type="ECO:0000313" key="4">
    <source>
        <dbReference type="Proteomes" id="UP001237011"/>
    </source>
</evidence>
<organism evidence="3 4">
    <name type="scientific">Mycoplasma seminis</name>
    <dbReference type="NCBI Taxonomy" id="512749"/>
    <lineage>
        <taxon>Bacteria</taxon>
        <taxon>Bacillati</taxon>
        <taxon>Mycoplasmatota</taxon>
        <taxon>Mollicutes</taxon>
        <taxon>Mycoplasmataceae</taxon>
        <taxon>Mycoplasma</taxon>
    </lineage>
</organism>
<feature type="coiled-coil region" evidence="1">
    <location>
        <begin position="74"/>
        <end position="101"/>
    </location>
</feature>
<protein>
    <recommendedName>
        <fullName evidence="5">BspA family leucine-rich repeat surface protein</fullName>
    </recommendedName>
</protein>
<evidence type="ECO:0000256" key="2">
    <source>
        <dbReference type="SAM" id="MobiDB-lite"/>
    </source>
</evidence>
<dbReference type="Proteomes" id="UP001237011">
    <property type="component" value="Chromosome"/>
</dbReference>
<gene>
    <name evidence="3" type="ORF">Q8852_00660</name>
</gene>
<evidence type="ECO:0000313" key="3">
    <source>
        <dbReference type="EMBL" id="WLP85659.1"/>
    </source>
</evidence>
<feature type="region of interest" description="Disordered" evidence="2">
    <location>
        <begin position="210"/>
        <end position="239"/>
    </location>
</feature>
<dbReference type="RefSeq" id="WP_305938088.1">
    <property type="nucleotide sequence ID" value="NZ_CP132191.1"/>
</dbReference>
<sequence>MAELTEYEIKEIENLISDIESSCFDVESICKKHKYTNFSQYNSKLESYSNKTKQNIDSIKNEMKNSNYRTWADIRNFNNKNIEMSNQFSNLSNEIDKLIKRELPTLEVNYSMSFQEICLEDMELEKQFPMYETKFPEDPKLKEPERILIKDRENDRWAWLVDGEVREDIEDVNLYETTVIPPKKEQEEIQIIVDDDDNDDEDEINIELSEASEEGQKEIDENPVEEISEDSGDGEINEDWDDDVDAETDLLEEDFISGRTYYHEYKKKEELIDKGNGLFETENFVTTLEDSDFIYPDITKLRLSNVSKISPNAFKNCPNLELIIISRAIDTFTRKSFEHLKEDCIIAFEYSEKFINSFLSNRKILDGKKVIFGYKTGDENNPNIVPYVNQNKEQKKIIISKNTPLDNDDIKELFLKRNSKYGFTLEEINSAISVTGNNLDKNAIIENALFIKLSNGLATKNINSFNSALWYIISKNKGSDKNIEFLLLVLFSGMNKININKSFDDSYKDYVRLDKYWLQQLNELLKINNISQKQWINILKESKYFNEFVNTYDKEIFTFEQSVKLISKALKKPSKNFYVYKHIKKGNK</sequence>
<proteinExistence type="predicted"/>
<accession>A0ABY9HAN1</accession>
<evidence type="ECO:0000256" key="1">
    <source>
        <dbReference type="SAM" id="Coils"/>
    </source>
</evidence>
<feature type="compositionally biased region" description="Acidic residues" evidence="2">
    <location>
        <begin position="221"/>
        <end position="239"/>
    </location>
</feature>
<keyword evidence="1" id="KW-0175">Coiled coil</keyword>
<keyword evidence="4" id="KW-1185">Reference proteome</keyword>
<name>A0ABY9HAN1_9MOLU</name>